<evidence type="ECO:0000256" key="2">
    <source>
        <dbReference type="ARBA" id="ARBA00023122"/>
    </source>
</evidence>
<feature type="domain" description="CBS" evidence="4">
    <location>
        <begin position="66"/>
        <end position="126"/>
    </location>
</feature>
<dbReference type="PANTHER" id="PTHR43099">
    <property type="entry name" value="UPF0053 PROTEIN YRKA"/>
    <property type="match status" value="1"/>
</dbReference>
<dbReference type="PANTHER" id="PTHR43099:SF5">
    <property type="entry name" value="HLYC_CORC FAMILY TRANSPORTER"/>
    <property type="match status" value="1"/>
</dbReference>
<keyword evidence="8" id="KW-1185">Reference proteome</keyword>
<sequence length="293" mass="33387">MASDPEKGNLFRRFKNKLSPSSDEETKEHLIKEIKALHECSEINDSEFSMLTAVLDFQSRMVREVMVPRIDAFMVDCGESFQDNLDEILREPYSRIPVYKKDKDKIVGVIHIRTVLRKAREKGFDKLDYADVMNPPLFAPETTDLSELLVEMQQSQQQLAILTDEYGGVVGLATIEDLIEEIVGNIDDEVDRAEVLFQKIASNKYVIYGKMSLDEFNEQFGTNLEMENVDTIAGFVITKLGIIPAKGEKLSVKLDNGMILTTRRMMRSRLATVLLTIPEKEVQKAKKEEEQSN</sequence>
<evidence type="ECO:0000256" key="1">
    <source>
        <dbReference type="ARBA" id="ARBA00022737"/>
    </source>
</evidence>
<accession>A0A396SKY8</accession>
<name>A0A396SKY8_9LACO</name>
<dbReference type="PROSITE" id="PS51371">
    <property type="entry name" value="CBS"/>
    <property type="match status" value="2"/>
</dbReference>
<dbReference type="Proteomes" id="UP000265862">
    <property type="component" value="Unassembled WGS sequence"/>
</dbReference>
<organism evidence="6 7">
    <name type="scientific">Lactobacillus bombicola</name>
    <dbReference type="NCBI Taxonomy" id="1505723"/>
    <lineage>
        <taxon>Bacteria</taxon>
        <taxon>Bacillati</taxon>
        <taxon>Bacillota</taxon>
        <taxon>Bacilli</taxon>
        <taxon>Lactobacillales</taxon>
        <taxon>Lactobacillaceae</taxon>
        <taxon>Lactobacillus</taxon>
    </lineage>
</organism>
<evidence type="ECO:0000313" key="8">
    <source>
        <dbReference type="Proteomes" id="UP000283380"/>
    </source>
</evidence>
<dbReference type="InterPro" id="IPR036318">
    <property type="entry name" value="FAD-bd_PCMH-like_sf"/>
</dbReference>
<dbReference type="SUPFAM" id="SSF54631">
    <property type="entry name" value="CBS-domain pair"/>
    <property type="match status" value="1"/>
</dbReference>
<dbReference type="SMART" id="SM01091">
    <property type="entry name" value="CorC_HlyC"/>
    <property type="match status" value="1"/>
</dbReference>
<dbReference type="CDD" id="cd04590">
    <property type="entry name" value="CBS_pair_CorC_HlyC_assoc"/>
    <property type="match status" value="1"/>
</dbReference>
<evidence type="ECO:0000313" key="5">
    <source>
        <dbReference type="EMBL" id="RHW53507.1"/>
    </source>
</evidence>
<evidence type="ECO:0000259" key="4">
    <source>
        <dbReference type="PROSITE" id="PS51371"/>
    </source>
</evidence>
<dbReference type="EMBL" id="QOCU01000001">
    <property type="protein sequence ID" value="RHW53507.1"/>
    <property type="molecule type" value="Genomic_DNA"/>
</dbReference>
<dbReference type="Gene3D" id="3.30.465.10">
    <property type="match status" value="1"/>
</dbReference>
<evidence type="ECO:0000313" key="7">
    <source>
        <dbReference type="Proteomes" id="UP000265862"/>
    </source>
</evidence>
<evidence type="ECO:0000256" key="3">
    <source>
        <dbReference type="PROSITE-ProRule" id="PRU00703"/>
    </source>
</evidence>
<dbReference type="InterPro" id="IPR016169">
    <property type="entry name" value="FAD-bd_PCMH_sub2"/>
</dbReference>
<reference evidence="7 8" key="1">
    <citation type="submission" date="2018-07" db="EMBL/GenBank/DDBJ databases">
        <title>Genome sequences of six Lactobacillus spp. isolated from bumble bee guts.</title>
        <authorList>
            <person name="Motta E.V.S."/>
            <person name="Moran N.A."/>
        </authorList>
    </citation>
    <scope>NUCLEOTIDE SEQUENCE [LARGE SCALE GENOMIC DNA]</scope>
    <source>
        <strain evidence="5 8">BI-4G</strain>
        <strain evidence="6 7">OCC3</strain>
    </source>
</reference>
<dbReference type="AlphaFoldDB" id="A0A396SKY8"/>
<gene>
    <name evidence="5" type="ORF">DS834_00800</name>
    <name evidence="6" type="ORF">DS835_04510</name>
</gene>
<dbReference type="InterPro" id="IPR046342">
    <property type="entry name" value="CBS_dom_sf"/>
</dbReference>
<feature type="domain" description="CBS" evidence="4">
    <location>
        <begin position="132"/>
        <end position="189"/>
    </location>
</feature>
<dbReference type="EMBL" id="QOCV01000006">
    <property type="protein sequence ID" value="RHW54318.1"/>
    <property type="molecule type" value="Genomic_DNA"/>
</dbReference>
<evidence type="ECO:0000313" key="6">
    <source>
        <dbReference type="EMBL" id="RHW54318.1"/>
    </source>
</evidence>
<dbReference type="RefSeq" id="WP_118896737.1">
    <property type="nucleotide sequence ID" value="NZ_QOCT01000009.1"/>
</dbReference>
<dbReference type="InterPro" id="IPR005170">
    <property type="entry name" value="Transptr-assoc_dom"/>
</dbReference>
<comment type="caution">
    <text evidence="6">The sequence shown here is derived from an EMBL/GenBank/DDBJ whole genome shotgun (WGS) entry which is preliminary data.</text>
</comment>
<dbReference type="FunFam" id="3.10.580.10:FF:000002">
    <property type="entry name" value="Magnesium/cobalt efflux protein CorC"/>
    <property type="match status" value="1"/>
</dbReference>
<dbReference type="Pfam" id="PF03471">
    <property type="entry name" value="CorC_HlyC"/>
    <property type="match status" value="1"/>
</dbReference>
<dbReference type="InterPro" id="IPR044751">
    <property type="entry name" value="Ion_transp-like_CBS"/>
</dbReference>
<dbReference type="Proteomes" id="UP000283380">
    <property type="component" value="Unassembled WGS sequence"/>
</dbReference>
<dbReference type="InterPro" id="IPR051676">
    <property type="entry name" value="UPF0053_domain"/>
</dbReference>
<dbReference type="GO" id="GO:0050660">
    <property type="term" value="F:flavin adenine dinucleotide binding"/>
    <property type="evidence" value="ECO:0007669"/>
    <property type="project" value="InterPro"/>
</dbReference>
<protein>
    <submittedName>
        <fullName evidence="6">HlyC/CorC family transporter</fullName>
    </submittedName>
</protein>
<dbReference type="InterPro" id="IPR000644">
    <property type="entry name" value="CBS_dom"/>
</dbReference>
<keyword evidence="2 3" id="KW-0129">CBS domain</keyword>
<proteinExistence type="predicted"/>
<dbReference type="Pfam" id="PF00571">
    <property type="entry name" value="CBS"/>
    <property type="match status" value="2"/>
</dbReference>
<keyword evidence="1" id="KW-0677">Repeat</keyword>
<dbReference type="SUPFAM" id="SSF56176">
    <property type="entry name" value="FAD-binding/transporter-associated domain-like"/>
    <property type="match status" value="1"/>
</dbReference>
<dbReference type="Gene3D" id="3.10.580.10">
    <property type="entry name" value="CBS-domain"/>
    <property type="match status" value="1"/>
</dbReference>